<dbReference type="InterPro" id="IPR049664">
    <property type="entry name" value="MzaD"/>
</dbReference>
<dbReference type="AlphaFoldDB" id="A0A483GBS6"/>
<dbReference type="RefSeq" id="WP_040165536.1">
    <property type="nucleotide sequence ID" value="NZ_FLFX01000005.1"/>
</dbReference>
<proteinExistence type="predicted"/>
<dbReference type="InterPro" id="IPR025534">
    <property type="entry name" value="DUF4420"/>
</dbReference>
<protein>
    <submittedName>
        <fullName evidence="1">PD-(D/E)XK motif protein</fullName>
    </submittedName>
</protein>
<accession>A0A483GBS6</accession>
<comment type="caution">
    <text evidence="1">The sequence shown here is derived from an EMBL/GenBank/DDBJ whole genome shotgun (WGS) entry which is preliminary data.</text>
</comment>
<name>A0A483GBS6_KLEPN</name>
<dbReference type="EMBL" id="SDCE01000025">
    <property type="protein sequence ID" value="TCX06564.1"/>
    <property type="molecule type" value="Genomic_DNA"/>
</dbReference>
<reference evidence="1" key="1">
    <citation type="submission" date="2019-01" db="EMBL/GenBank/DDBJ databases">
        <authorList>
            <person name="Lista F."/>
            <person name="Anselmo A."/>
        </authorList>
    </citation>
    <scope>NUCLEOTIDE SEQUENCE</scope>
    <source>
        <strain evidence="1">18S</strain>
    </source>
</reference>
<organism evidence="1">
    <name type="scientific">Klebsiella pneumoniae</name>
    <dbReference type="NCBI Taxonomy" id="573"/>
    <lineage>
        <taxon>Bacteria</taxon>
        <taxon>Pseudomonadati</taxon>
        <taxon>Pseudomonadota</taxon>
        <taxon>Gammaproteobacteria</taxon>
        <taxon>Enterobacterales</taxon>
        <taxon>Enterobacteriaceae</taxon>
        <taxon>Klebsiella/Raoultella group</taxon>
        <taxon>Klebsiella</taxon>
        <taxon>Klebsiella pneumoniae complex</taxon>
    </lineage>
</organism>
<dbReference type="Pfam" id="PF14390">
    <property type="entry name" value="DUF4420"/>
    <property type="match status" value="1"/>
</dbReference>
<evidence type="ECO:0000313" key="1">
    <source>
        <dbReference type="EMBL" id="TCX06564.1"/>
    </source>
</evidence>
<gene>
    <name evidence="1" type="ORF">ETE71_22945</name>
</gene>
<sequence length="342" mass="38231">MVRLSKDDLLAAWKALDRSQIDELPGAQGWRGIRLFTHQGCSFHAGRRQPDNEEMLIAVFPHPLSLVSAALPSCKGFRVEMAGTEEGWQNGLMIRRQQTGNVDVFTTMILDILHSLLNVSRPCLFETLLRRIRLWQAFMERDTRPLSQEEEVGLIGELTCLERLIESGLAPSTAVEAWIGPQHGLQDFALDERAIEIKSTTAAQGFCVTIHSLEQLDWLRAGSLVLCGLRFSEHPTGATLNDIISRLRQRLEGNATAACLFEGSLCHVGYFTEHAEFYTRHFLLTEAFALPIEADFPSLTHANVPLPVVSACYQLELQTLIPQAQDFNHCLSHFAGLPHGTY</sequence>
<dbReference type="NCBIfam" id="NF041934">
    <property type="entry name" value="MzaD"/>
    <property type="match status" value="1"/>
</dbReference>